<feature type="domain" description="Zn(2)-C6 fungal-type" evidence="7">
    <location>
        <begin position="27"/>
        <end position="58"/>
    </location>
</feature>
<dbReference type="Pfam" id="PF00172">
    <property type="entry name" value="Zn_clus"/>
    <property type="match status" value="1"/>
</dbReference>
<evidence type="ECO:0000313" key="9">
    <source>
        <dbReference type="Proteomes" id="UP000558688"/>
    </source>
</evidence>
<proteinExistence type="predicted"/>
<dbReference type="GO" id="GO:0000981">
    <property type="term" value="F:DNA-binding transcription factor activity, RNA polymerase II-specific"/>
    <property type="evidence" value="ECO:0007669"/>
    <property type="project" value="InterPro"/>
</dbReference>
<dbReference type="GO" id="GO:0003677">
    <property type="term" value="F:DNA binding"/>
    <property type="evidence" value="ECO:0007669"/>
    <property type="project" value="UniProtKB-KW"/>
</dbReference>
<evidence type="ECO:0000259" key="7">
    <source>
        <dbReference type="Pfam" id="PF00172"/>
    </source>
</evidence>
<dbReference type="AlphaFoldDB" id="A0A8H5EN31"/>
<keyword evidence="2" id="KW-0862">Zinc</keyword>
<dbReference type="CDD" id="cd00067">
    <property type="entry name" value="GAL4"/>
    <property type="match status" value="1"/>
</dbReference>
<keyword evidence="6" id="KW-0539">Nucleus</keyword>
<comment type="caution">
    <text evidence="8">The sequence shown here is derived from an EMBL/GenBank/DDBJ whole genome shotgun (WGS) entry which is preliminary data.</text>
</comment>
<dbReference type="InterPro" id="IPR036864">
    <property type="entry name" value="Zn2-C6_fun-type_DNA-bd_sf"/>
</dbReference>
<evidence type="ECO:0000313" key="8">
    <source>
        <dbReference type="EMBL" id="KAF5264966.1"/>
    </source>
</evidence>
<keyword evidence="5" id="KW-0804">Transcription</keyword>
<evidence type="ECO:0000256" key="1">
    <source>
        <dbReference type="ARBA" id="ARBA00022723"/>
    </source>
</evidence>
<evidence type="ECO:0000256" key="5">
    <source>
        <dbReference type="ARBA" id="ARBA00023163"/>
    </source>
</evidence>
<gene>
    <name evidence="8" type="ORF">FOXYS1_4243</name>
</gene>
<keyword evidence="4" id="KW-0238">DNA-binding</keyword>
<protein>
    <recommendedName>
        <fullName evidence="7">Zn(2)-C6 fungal-type domain-containing protein</fullName>
    </recommendedName>
</protein>
<evidence type="ECO:0000256" key="4">
    <source>
        <dbReference type="ARBA" id="ARBA00023125"/>
    </source>
</evidence>
<organism evidence="8 9">
    <name type="scientific">Fusarium oxysporum</name>
    <name type="common">Fusarium vascular wilt</name>
    <dbReference type="NCBI Taxonomy" id="5507"/>
    <lineage>
        <taxon>Eukaryota</taxon>
        <taxon>Fungi</taxon>
        <taxon>Dikarya</taxon>
        <taxon>Ascomycota</taxon>
        <taxon>Pezizomycotina</taxon>
        <taxon>Sordariomycetes</taxon>
        <taxon>Hypocreomycetidae</taxon>
        <taxon>Hypocreales</taxon>
        <taxon>Nectriaceae</taxon>
        <taxon>Fusarium</taxon>
        <taxon>Fusarium oxysporum species complex</taxon>
    </lineage>
</organism>
<reference evidence="8" key="1">
    <citation type="submission" date="2020-02" db="EMBL/GenBank/DDBJ databases">
        <title>Identification and distribution of gene clusters putatively required for synthesis of sphingolipid metabolism inhibitors in phylogenetically diverse species of the filamentous fungus Fusarium.</title>
        <authorList>
            <person name="Kim H.-S."/>
            <person name="Busman M."/>
            <person name="Brown D.W."/>
            <person name="Divon H."/>
            <person name="Uhlig S."/>
            <person name="Proctor R.H."/>
        </authorList>
    </citation>
    <scope>NUCLEOTIDE SEQUENCE [LARGE SCALE GENOMIC DNA]</scope>
    <source>
        <strain evidence="8">NRRL 39464</strain>
    </source>
</reference>
<evidence type="ECO:0000256" key="2">
    <source>
        <dbReference type="ARBA" id="ARBA00022833"/>
    </source>
</evidence>
<keyword evidence="1" id="KW-0479">Metal-binding</keyword>
<dbReference type="GO" id="GO:0008270">
    <property type="term" value="F:zinc ion binding"/>
    <property type="evidence" value="ECO:0007669"/>
    <property type="project" value="InterPro"/>
</dbReference>
<keyword evidence="3" id="KW-0805">Transcription regulation</keyword>
<dbReference type="SUPFAM" id="SSF57701">
    <property type="entry name" value="Zn2/Cys6 DNA-binding domain"/>
    <property type="match status" value="1"/>
</dbReference>
<name>A0A8H5EN31_FUSOX</name>
<dbReference type="PANTHER" id="PTHR36206:SF12">
    <property type="entry name" value="ASPERCRYPTIN BIOSYNTHESIS CLUSTER-SPECIFIC TRANSCRIPTION REGULATOR ATNN-RELATED"/>
    <property type="match status" value="1"/>
</dbReference>
<sequence length="596" mass="66673">MVDIPSKASTAGASRLRRAYHPKVKTGCQTCRVKCDEGKPVCVRCTSTGRTCDGYTLPPSSSYSLSTSTSPSPQSSDSYNATADLKLILPRQSPEEVRSYRFFLEVTAPSLAGAFYADFWLAEVPRICMSDAGIWHAVVSLGSAHEDFAQHGQGSRSVFALKQFNSAIRCLIESRSPRHADRWRALIVSTIFTYVCTIKGLHDQTRIHLQAGCNLLRELEGLATKGRTTLNQEQLPEAAQDESWISTVPVSIAPIQSILVTLELQLEALGHGGITESPALLLRNKTLNTWRYYTAPRPSHRPTPDTINQAYCAAESLFSGLILFSQEHAKQLGDLQTGKSGPAGLSMLAARQDAHTRCYKEISKAMDIFQQEVNSTQREPHAMLPLHLFQSANRLLLIQDPEEHDLVKRQNDLPALYKSIVDLAEQIMNLDPVKTRRVSYTQHLFLVAHSGIGQSTRRRAVTLLRRPRLEGGWDSLISASLAEAIMDREREAACEYRLELGLDAGTDGGEGKDGQKEEEVDPMFRIFNITFAFTGQREARAVLRTWREKLDDVAGRSRVIRCPIHQQAYFHHYQKTDIRTQRLSSGIERSTRKVQR</sequence>
<dbReference type="PANTHER" id="PTHR36206">
    <property type="entry name" value="ASPERCRYPTIN BIOSYNTHESIS CLUSTER-SPECIFIC TRANSCRIPTION REGULATOR ATNN-RELATED"/>
    <property type="match status" value="1"/>
</dbReference>
<dbReference type="InterPro" id="IPR052360">
    <property type="entry name" value="Transcr_Regulatory_Proteins"/>
</dbReference>
<dbReference type="Proteomes" id="UP000558688">
    <property type="component" value="Unassembled WGS sequence"/>
</dbReference>
<evidence type="ECO:0000256" key="3">
    <source>
        <dbReference type="ARBA" id="ARBA00023015"/>
    </source>
</evidence>
<dbReference type="InterPro" id="IPR001138">
    <property type="entry name" value="Zn2Cys6_DnaBD"/>
</dbReference>
<dbReference type="EMBL" id="JAAFOW010000646">
    <property type="protein sequence ID" value="KAF5264966.1"/>
    <property type="molecule type" value="Genomic_DNA"/>
</dbReference>
<evidence type="ECO:0000256" key="6">
    <source>
        <dbReference type="ARBA" id="ARBA00023242"/>
    </source>
</evidence>
<accession>A0A8H5EN31</accession>